<keyword evidence="8" id="KW-1185">Reference proteome</keyword>
<feature type="region of interest" description="Disordered" evidence="6">
    <location>
        <begin position="939"/>
        <end position="967"/>
    </location>
</feature>
<evidence type="ECO:0000313" key="7">
    <source>
        <dbReference type="EMBL" id="KAI7736513.1"/>
    </source>
</evidence>
<keyword evidence="5" id="KW-0539">Nucleus</keyword>
<dbReference type="GO" id="GO:0016592">
    <property type="term" value="C:mediator complex"/>
    <property type="evidence" value="ECO:0007669"/>
    <property type="project" value="TreeGrafter"/>
</dbReference>
<accession>A0AAD5GDV0</accession>
<dbReference type="PANTHER" id="PTHR12691">
    <property type="entry name" value="MEDIATOR OF RNA POLYMERASE II TRANSCRIPTION SUBUNIT 23"/>
    <property type="match status" value="1"/>
</dbReference>
<dbReference type="Proteomes" id="UP001206925">
    <property type="component" value="Unassembled WGS sequence"/>
</dbReference>
<proteinExistence type="inferred from homology"/>
<reference evidence="7" key="1">
    <citation type="submission" date="2022-06" db="EMBL/GenBank/DDBJ databases">
        <title>Uncovering the hologenomic basis of an extraordinary plant invasion.</title>
        <authorList>
            <person name="Bieker V.C."/>
            <person name="Martin M.D."/>
            <person name="Gilbert T."/>
            <person name="Hodgins K."/>
            <person name="Battlay P."/>
            <person name="Petersen B."/>
            <person name="Wilson J."/>
        </authorList>
    </citation>
    <scope>NUCLEOTIDE SEQUENCE</scope>
    <source>
        <strain evidence="7">AA19_3_7</strain>
        <tissue evidence="7">Leaf</tissue>
    </source>
</reference>
<dbReference type="GO" id="GO:0005667">
    <property type="term" value="C:transcription regulator complex"/>
    <property type="evidence" value="ECO:0007669"/>
    <property type="project" value="TreeGrafter"/>
</dbReference>
<comment type="subcellular location">
    <subcellularLocation>
        <location evidence="1">Nucleus</location>
    </subcellularLocation>
</comment>
<dbReference type="GO" id="GO:0006357">
    <property type="term" value="P:regulation of transcription by RNA polymerase II"/>
    <property type="evidence" value="ECO:0007669"/>
    <property type="project" value="TreeGrafter"/>
</dbReference>
<feature type="compositionally biased region" description="Low complexity" evidence="6">
    <location>
        <begin position="212"/>
        <end position="230"/>
    </location>
</feature>
<evidence type="ECO:0000256" key="1">
    <source>
        <dbReference type="ARBA" id="ARBA00004123"/>
    </source>
</evidence>
<feature type="compositionally biased region" description="Low complexity" evidence="6">
    <location>
        <begin position="1"/>
        <end position="11"/>
    </location>
</feature>
<comment type="similarity">
    <text evidence="2">Belongs to the Mediator complex subunit 23 family.</text>
</comment>
<evidence type="ECO:0000256" key="2">
    <source>
        <dbReference type="ARBA" id="ARBA00010222"/>
    </source>
</evidence>
<evidence type="ECO:0008006" key="9">
    <source>
        <dbReference type="Google" id="ProtNLM"/>
    </source>
</evidence>
<dbReference type="PANTHER" id="PTHR12691:SF10">
    <property type="entry name" value="MEDIATOR OF RNA POLYMERASE II TRANSCRIPTION SUBUNIT 23"/>
    <property type="match status" value="1"/>
</dbReference>
<dbReference type="AlphaFoldDB" id="A0AAD5GDV0"/>
<feature type="compositionally biased region" description="Polar residues" evidence="6">
    <location>
        <begin position="261"/>
        <end position="291"/>
    </location>
</feature>
<protein>
    <recommendedName>
        <fullName evidence="9">Mediator of RNA polymerase II transcription subunit 23</fullName>
    </recommendedName>
</protein>
<evidence type="ECO:0000313" key="8">
    <source>
        <dbReference type="Proteomes" id="UP001206925"/>
    </source>
</evidence>
<sequence>MFRTPTTSTGAAVGGGGGPLTSITTQTPNPTDITDQAHHRTATTSARAFQFHPARPAIIDLFNLYLGRSGREKADDVVREPPYTEKHKHEMLPTEDVLLRVHIITVLTPYNYFKNKTQKRVTALNRDIPPRNEQFLVDFEQLQNQFPDREPLRTVSESVLISLVIQCSNHAPRAEFLLFALRNLYNIGYINWDTFLPSLLSSVSSAEMSVSIASTTSPPPTVSSTSLSQTGMLPSSTAIPSSNFQTSSPASPLISVHGIGSPTQSANEPSTTPLSPVKSSDINNSGHHSRSNLLTRDNAISSLRQLCCKIIFSALEVNLKPSTHADIFNHMMNWLVNWDQQQQGSDEVDGDHMMDYMNLDDRSIGMFWVVSYTMAQPASDTVMGWLTSAGHAELPGPNLQTNERITMMREVHPVPVSLLSGFSINLCLKLAFQMEEAMFSGEHLHQKNPSILNKPSATLLVLEILNYRLFSLYRYQGKSKTLMYDVTKILSTLKGKRGDHRVFRLAENLCMNLILSLREFFFVRKDGKLIGNLLQGPTEFTETLNRIAVVNLAIIIKTRGIADAEHLLYLQTMLEQILATSQHTWSGKTLRYFPPVLCDALIGRIDKRGLAIQAWQQAESTVINQCTQLLTPSANPTYVMTYINTSFPQHRQYLCAGAWVLMHGHPENINNANLGRVLREFSPEEVTANIYSMVDVLLHNMQLDSQHGHPLQDLILKACANLAYFIWNHELLPLDILLLALIDRDDDPHALRIVVNLLERQELQQRIKFYVANRGKPEHWLQNGIFKRIELQKALGNHLSWKERYPTFFDDIAARLLPVIPLIIYRLIENDAAESADRMPFSESFPQHVNSSNAMCPPLEYFASLLCNLVHNVIPQCNSKADPLNNGMRTFINRNPTASQPGSTNTFEEILSLPVTAAQIVSALVQIIIHIQPTLTQSNHGYHGSTTSSGQGSALPASPSGGSTDSLGRCRQSVTGMGLVTRSGYASQQLSCLMIQACGLLLAQLPAEFHIQLYAEASRVIKESWWLTDGKRSVSELDSVVGYALLDPTWAAQDNTSTVIVYNLKVKLIMIMAGNVVALLHAFFSNLPQEWLDKTHLIVNHLRPIKSVAVLRIAFRIVGPLLPRLANAHNLFSKTLELLLNMMVDVFGRNSQPSTPVEASEITDLIDFLHHIVHYEGQGGPVQPNSKARPDVLALCGRAIENLRNDVQHLLSHLKTDANGSIYAATHPKLRSKSMLFSVGLGFPMKPQTDINR</sequence>
<evidence type="ECO:0000256" key="4">
    <source>
        <dbReference type="ARBA" id="ARBA00023163"/>
    </source>
</evidence>
<organism evidence="7 8">
    <name type="scientific">Ambrosia artemisiifolia</name>
    <name type="common">Common ragweed</name>
    <dbReference type="NCBI Taxonomy" id="4212"/>
    <lineage>
        <taxon>Eukaryota</taxon>
        <taxon>Viridiplantae</taxon>
        <taxon>Streptophyta</taxon>
        <taxon>Embryophyta</taxon>
        <taxon>Tracheophyta</taxon>
        <taxon>Spermatophyta</taxon>
        <taxon>Magnoliopsida</taxon>
        <taxon>eudicotyledons</taxon>
        <taxon>Gunneridae</taxon>
        <taxon>Pentapetalae</taxon>
        <taxon>asterids</taxon>
        <taxon>campanulids</taxon>
        <taxon>Asterales</taxon>
        <taxon>Asteraceae</taxon>
        <taxon>Asteroideae</taxon>
        <taxon>Heliantheae alliance</taxon>
        <taxon>Heliantheae</taxon>
        <taxon>Ambrosia</taxon>
    </lineage>
</organism>
<feature type="region of interest" description="Disordered" evidence="6">
    <location>
        <begin position="1"/>
        <end position="44"/>
    </location>
</feature>
<comment type="caution">
    <text evidence="7">The sequence shown here is derived from an EMBL/GenBank/DDBJ whole genome shotgun (WGS) entry which is preliminary data.</text>
</comment>
<evidence type="ECO:0000256" key="5">
    <source>
        <dbReference type="ARBA" id="ARBA00023242"/>
    </source>
</evidence>
<keyword evidence="4" id="KW-0804">Transcription</keyword>
<gene>
    <name evidence="7" type="ORF">M8C21_003513</name>
</gene>
<evidence type="ECO:0000256" key="3">
    <source>
        <dbReference type="ARBA" id="ARBA00023015"/>
    </source>
</evidence>
<dbReference type="Pfam" id="PF11573">
    <property type="entry name" value="Med23"/>
    <property type="match status" value="1"/>
</dbReference>
<dbReference type="EMBL" id="JAMZMK010009253">
    <property type="protein sequence ID" value="KAI7736513.1"/>
    <property type="molecule type" value="Genomic_DNA"/>
</dbReference>
<feature type="compositionally biased region" description="Polar residues" evidence="6">
    <location>
        <begin position="23"/>
        <end position="34"/>
    </location>
</feature>
<evidence type="ECO:0000256" key="6">
    <source>
        <dbReference type="SAM" id="MobiDB-lite"/>
    </source>
</evidence>
<feature type="non-terminal residue" evidence="7">
    <location>
        <position position="1253"/>
    </location>
</feature>
<dbReference type="GO" id="GO:0010628">
    <property type="term" value="P:positive regulation of gene expression"/>
    <property type="evidence" value="ECO:0007669"/>
    <property type="project" value="TreeGrafter"/>
</dbReference>
<dbReference type="InterPro" id="IPR021629">
    <property type="entry name" value="Mediator_Med23"/>
</dbReference>
<feature type="region of interest" description="Disordered" evidence="6">
    <location>
        <begin position="255"/>
        <end position="291"/>
    </location>
</feature>
<feature type="region of interest" description="Disordered" evidence="6">
    <location>
        <begin position="212"/>
        <end position="233"/>
    </location>
</feature>
<keyword evidence="3" id="KW-0805">Transcription regulation</keyword>
<name>A0AAD5GDV0_AMBAR</name>
<feature type="compositionally biased region" description="Low complexity" evidence="6">
    <location>
        <begin position="948"/>
        <end position="963"/>
    </location>
</feature>